<name>A0A157QM81_9BORD</name>
<reference evidence="1 2" key="1">
    <citation type="submission" date="2016-03" db="EMBL/GenBank/DDBJ databases">
        <authorList>
            <consortium name="Pathogen Informatics"/>
        </authorList>
    </citation>
    <scope>NUCLEOTIDE SEQUENCE [LARGE SCALE GENOMIC DNA]</scope>
    <source>
        <strain evidence="1 2">NCTC13364</strain>
    </source>
</reference>
<evidence type="ECO:0000313" key="1">
    <source>
        <dbReference type="EMBL" id="SAI46841.1"/>
    </source>
</evidence>
<dbReference type="EMBL" id="FKBS01000025">
    <property type="protein sequence ID" value="SAI46841.1"/>
    <property type="molecule type" value="Genomic_DNA"/>
</dbReference>
<dbReference type="Proteomes" id="UP000077037">
    <property type="component" value="Unassembled WGS sequence"/>
</dbReference>
<dbReference type="Pfam" id="PF17645">
    <property type="entry name" value="Amdase"/>
    <property type="match status" value="1"/>
</dbReference>
<protein>
    <submittedName>
        <fullName evidence="1">Decarboxylase</fullName>
    </submittedName>
</protein>
<sequence length="258" mass="27841">MPLSDTTLPRIGALVPAGNVTFEPDLWRDLGGHATVHSHRVATRRAYPTECAESMIEANVAAVTGAALLARIRPDALAYGFTTASFFEQRAGAMQLRGRLQEEAGCPVVLPSLAILDRLTELSAWRVSVITPYPSWNNEVLHAFLEDAGTKVMNLVGDTRPAPQSPPLWTQTPREIFEHVMRHADRRADAVLLPCTAWRAREAVPYLLAELAVPVITANQATILSLMRAAHLPLPGFLAGPAHRNEASAHGTAAAKAG</sequence>
<dbReference type="InterPro" id="IPR026286">
    <property type="entry name" value="MaiA/AMDase"/>
</dbReference>
<dbReference type="Gene3D" id="3.40.50.12500">
    <property type="match status" value="1"/>
</dbReference>
<gene>
    <name evidence="1" type="ORF">SAMEA1982600_03727</name>
</gene>
<dbReference type="InterPro" id="IPR053714">
    <property type="entry name" value="Iso_Racemase_Enz_sf"/>
</dbReference>
<evidence type="ECO:0000313" key="2">
    <source>
        <dbReference type="Proteomes" id="UP000077037"/>
    </source>
</evidence>
<accession>A0A157QM81</accession>
<proteinExistence type="predicted"/>
<dbReference type="AlphaFoldDB" id="A0A157QM81"/>
<dbReference type="PANTHER" id="PTHR40267:SF1">
    <property type="entry name" value="BLR3294 PROTEIN"/>
    <property type="match status" value="1"/>
</dbReference>
<dbReference type="PANTHER" id="PTHR40267">
    <property type="entry name" value="BLR3294 PROTEIN"/>
    <property type="match status" value="1"/>
</dbReference>
<organism evidence="1 2">
    <name type="scientific">Bordetella ansorpii</name>
    <dbReference type="NCBI Taxonomy" id="288768"/>
    <lineage>
        <taxon>Bacteria</taxon>
        <taxon>Pseudomonadati</taxon>
        <taxon>Pseudomonadota</taxon>
        <taxon>Betaproteobacteria</taxon>
        <taxon>Burkholderiales</taxon>
        <taxon>Alcaligenaceae</taxon>
        <taxon>Bordetella</taxon>
    </lineage>
</organism>